<sequence length="83" mass="8685">MAILPPALLKTNHDPVGKGLQQPGGQPRDHIGLVDGGGDSQLCRRLHHGKTGIAPGADNHLGAKFPQNAPRLPGRPKVISYGD</sequence>
<accession>A0A645CXX8</accession>
<protein>
    <submittedName>
        <fullName evidence="2">Uncharacterized protein</fullName>
    </submittedName>
</protein>
<proteinExistence type="predicted"/>
<name>A0A645CXX8_9ZZZZ</name>
<reference evidence="2" key="1">
    <citation type="submission" date="2019-08" db="EMBL/GenBank/DDBJ databases">
        <authorList>
            <person name="Kucharzyk K."/>
            <person name="Murdoch R.W."/>
            <person name="Higgins S."/>
            <person name="Loffler F."/>
        </authorList>
    </citation>
    <scope>NUCLEOTIDE SEQUENCE</scope>
</reference>
<dbReference type="AlphaFoldDB" id="A0A645CXX8"/>
<dbReference type="EMBL" id="VSSQ01030991">
    <property type="protein sequence ID" value="MPM81723.1"/>
    <property type="molecule type" value="Genomic_DNA"/>
</dbReference>
<feature type="region of interest" description="Disordered" evidence="1">
    <location>
        <begin position="1"/>
        <end position="30"/>
    </location>
</feature>
<evidence type="ECO:0000313" key="2">
    <source>
        <dbReference type="EMBL" id="MPM81723.1"/>
    </source>
</evidence>
<gene>
    <name evidence="2" type="ORF">SDC9_128780</name>
</gene>
<comment type="caution">
    <text evidence="2">The sequence shown here is derived from an EMBL/GenBank/DDBJ whole genome shotgun (WGS) entry which is preliminary data.</text>
</comment>
<evidence type="ECO:0000256" key="1">
    <source>
        <dbReference type="SAM" id="MobiDB-lite"/>
    </source>
</evidence>
<feature type="region of interest" description="Disordered" evidence="1">
    <location>
        <begin position="53"/>
        <end position="83"/>
    </location>
</feature>
<organism evidence="2">
    <name type="scientific">bioreactor metagenome</name>
    <dbReference type="NCBI Taxonomy" id="1076179"/>
    <lineage>
        <taxon>unclassified sequences</taxon>
        <taxon>metagenomes</taxon>
        <taxon>ecological metagenomes</taxon>
    </lineage>
</organism>